<keyword evidence="4" id="KW-1185">Reference proteome</keyword>
<dbReference type="Proteomes" id="UP000198282">
    <property type="component" value="Unassembled WGS sequence"/>
</dbReference>
<feature type="transmembrane region" description="Helical" evidence="1">
    <location>
        <begin position="32"/>
        <end position="51"/>
    </location>
</feature>
<dbReference type="OrthoDB" id="5191668at2"/>
<reference evidence="3 4" key="1">
    <citation type="submission" date="2017-06" db="EMBL/GenBank/DDBJ databases">
        <authorList>
            <person name="Kim H.J."/>
            <person name="Triplett B.A."/>
        </authorList>
    </citation>
    <scope>NUCLEOTIDE SEQUENCE [LARGE SCALE GENOMIC DNA]</scope>
    <source>
        <strain evidence="3 4">CGMCC 4.2132</strain>
    </source>
</reference>
<gene>
    <name evidence="3" type="ORF">SAMN05216276_1003243</name>
</gene>
<feature type="chain" id="PRO_5039529237" evidence="2">
    <location>
        <begin position="28"/>
        <end position="180"/>
    </location>
</feature>
<keyword evidence="1" id="KW-0812">Transmembrane</keyword>
<evidence type="ECO:0000256" key="1">
    <source>
        <dbReference type="SAM" id="Phobius"/>
    </source>
</evidence>
<keyword evidence="1" id="KW-0472">Membrane</keyword>
<dbReference type="AlphaFoldDB" id="A0A239BJ66"/>
<evidence type="ECO:0000313" key="3">
    <source>
        <dbReference type="EMBL" id="SNS07679.1"/>
    </source>
</evidence>
<sequence>MHALRLLRAAVFAVVCVTASMAMHVLAQGAPVAPGVLAGAMPPVAVGAYFLARRQRGFGALMGASFATQYGLHLWFSAGMAPPPPEHPHGGGLSVGLFMLLVHVATGLLSAYWLERGESGLAILLRLLVASVLTLLVWRAPAVAHPVAPPARGDDRVSFVTRLLAAAVSRRGPPGAFSVI</sequence>
<dbReference type="EMBL" id="FZOD01000003">
    <property type="protein sequence ID" value="SNS07679.1"/>
    <property type="molecule type" value="Genomic_DNA"/>
</dbReference>
<dbReference type="RefSeq" id="WP_089205935.1">
    <property type="nucleotide sequence ID" value="NZ_FZOD01000003.1"/>
</dbReference>
<evidence type="ECO:0000313" key="4">
    <source>
        <dbReference type="Proteomes" id="UP000198282"/>
    </source>
</evidence>
<protein>
    <submittedName>
        <fullName evidence="3">Uncharacterized protein</fullName>
    </submittedName>
</protein>
<proteinExistence type="predicted"/>
<evidence type="ECO:0000256" key="2">
    <source>
        <dbReference type="SAM" id="SignalP"/>
    </source>
</evidence>
<feature type="signal peptide" evidence="2">
    <location>
        <begin position="1"/>
        <end position="27"/>
    </location>
</feature>
<feature type="transmembrane region" description="Helical" evidence="1">
    <location>
        <begin position="96"/>
        <end position="114"/>
    </location>
</feature>
<accession>A0A239BJ66</accession>
<name>A0A239BJ66_9ACTN</name>
<feature type="transmembrane region" description="Helical" evidence="1">
    <location>
        <begin position="58"/>
        <end position="76"/>
    </location>
</feature>
<organism evidence="3 4">
    <name type="scientific">Streptosporangium subroseum</name>
    <dbReference type="NCBI Taxonomy" id="106412"/>
    <lineage>
        <taxon>Bacteria</taxon>
        <taxon>Bacillati</taxon>
        <taxon>Actinomycetota</taxon>
        <taxon>Actinomycetes</taxon>
        <taxon>Streptosporangiales</taxon>
        <taxon>Streptosporangiaceae</taxon>
        <taxon>Streptosporangium</taxon>
    </lineage>
</organism>
<keyword evidence="2" id="KW-0732">Signal</keyword>
<feature type="transmembrane region" description="Helical" evidence="1">
    <location>
        <begin position="121"/>
        <end position="140"/>
    </location>
</feature>
<keyword evidence="1" id="KW-1133">Transmembrane helix</keyword>